<reference evidence="1 2" key="1">
    <citation type="journal article" date="2018" name="Arch. Microbiol.">
        <title>Hymenobacter segetis sp. nov., isolated from soil.</title>
        <authorList>
            <person name="Ten L.N."/>
            <person name="Lim S.J."/>
            <person name="Kim B.O."/>
            <person name="Kang I.K."/>
            <person name="Jung H.Y."/>
        </authorList>
    </citation>
    <scope>NUCLEOTIDE SEQUENCE [LARGE SCALE GENOMIC DNA]</scope>
    <source>
        <strain evidence="1 2">S7-3-11</strain>
    </source>
</reference>
<dbReference type="RefSeq" id="WP_342300049.1">
    <property type="nucleotide sequence ID" value="NZ_JBCEVZ010000051.1"/>
</dbReference>
<evidence type="ECO:0008006" key="3">
    <source>
        <dbReference type="Google" id="ProtNLM"/>
    </source>
</evidence>
<evidence type="ECO:0000313" key="2">
    <source>
        <dbReference type="Proteomes" id="UP001479606"/>
    </source>
</evidence>
<keyword evidence="2" id="KW-1185">Reference proteome</keyword>
<sequence length="72" mass="7561">MFPNPLTAESVVEFTLATSGPVEQHLTDLLGRPVGLAAPACKPCPCRRTAAGIYLVELRTANGRSASKVVIP</sequence>
<dbReference type="EMBL" id="JBCEVZ010000051">
    <property type="protein sequence ID" value="MEL5995915.1"/>
    <property type="molecule type" value="Genomic_DNA"/>
</dbReference>
<name>A0ABU9M0Y8_9BACT</name>
<accession>A0ABU9M0Y8</accession>
<comment type="caution">
    <text evidence="1">The sequence shown here is derived from an EMBL/GenBank/DDBJ whole genome shotgun (WGS) entry which is preliminary data.</text>
</comment>
<evidence type="ECO:0000313" key="1">
    <source>
        <dbReference type="EMBL" id="MEL5995915.1"/>
    </source>
</evidence>
<proteinExistence type="predicted"/>
<gene>
    <name evidence="1" type="ORF">AAFH49_17000</name>
</gene>
<protein>
    <recommendedName>
        <fullName evidence="3">T9SS type A sorting domain-containing protein</fullName>
    </recommendedName>
</protein>
<dbReference type="Proteomes" id="UP001479606">
    <property type="component" value="Unassembled WGS sequence"/>
</dbReference>
<organism evidence="1 2">
    <name type="scientific">Hymenobacter segetis</name>
    <dbReference type="NCBI Taxonomy" id="2025509"/>
    <lineage>
        <taxon>Bacteria</taxon>
        <taxon>Pseudomonadati</taxon>
        <taxon>Bacteroidota</taxon>
        <taxon>Cytophagia</taxon>
        <taxon>Cytophagales</taxon>
        <taxon>Hymenobacteraceae</taxon>
        <taxon>Hymenobacter</taxon>
    </lineage>
</organism>